<comment type="caution">
    <text evidence="9">The sequence shown here is derived from an EMBL/GenBank/DDBJ whole genome shotgun (WGS) entry which is preliminary data.</text>
</comment>
<feature type="transmembrane region" description="Helical" evidence="7">
    <location>
        <begin position="86"/>
        <end position="108"/>
    </location>
</feature>
<gene>
    <name evidence="9" type="ORF">I8748_15970</name>
</gene>
<dbReference type="InterPro" id="IPR003362">
    <property type="entry name" value="Bact_transf"/>
</dbReference>
<sequence length="470" mass="53495">MSFSSYIGSRANTRLPNLLRILPILLCFGDILGLFACLGLSLELRLGQQLDWFDPIVYAFFLLLIAALYLADAYRPDTQIAGLRVPMRILIANGAIALLTSALIYLSGTGKDNPLWWRSVLLPSLGLFTIWAIMLRLLAVKWLHSEAQQTRWLILGADPSAIKWIQNLLALNPLGKLVVLAELSEDTTHLIDGYFNCAGNLNDLPKWSQEPWSGVVVASDIHFSESQIQNLMEIRLRGIPVYRLPDFYESLWSKLPSSLLQDRWLAFSAGFNLMPGNFSMKLKRVVDLILAAVLLVLLSPMMLMVALAIKLDSPGPVFYSQLRSGLYGKAFRVYKFRSMYQDAEKRGAQWASQRDPRITRVGYWLRLMRIDELPQIWNVLCGEMSLIGPRPERPEFDVKLKEVIPYYEVRYLVKPGITGWAQVMYPYGASIEDAYEKLAYDLYYIKNYSPWLDLAIAFKTIRVVLLGKGR</sequence>
<dbReference type="PANTHER" id="PTHR30576">
    <property type="entry name" value="COLANIC BIOSYNTHESIS UDP-GLUCOSE LIPID CARRIER TRANSFERASE"/>
    <property type="match status" value="1"/>
</dbReference>
<keyword evidence="4 7" id="KW-0812">Transmembrane</keyword>
<proteinExistence type="inferred from homology"/>
<dbReference type="Proteomes" id="UP000632766">
    <property type="component" value="Unassembled WGS sequence"/>
</dbReference>
<evidence type="ECO:0000313" key="10">
    <source>
        <dbReference type="Proteomes" id="UP000632766"/>
    </source>
</evidence>
<evidence type="ECO:0000256" key="2">
    <source>
        <dbReference type="ARBA" id="ARBA00006464"/>
    </source>
</evidence>
<keyword evidence="6 7" id="KW-0472">Membrane</keyword>
<dbReference type="InterPro" id="IPR017475">
    <property type="entry name" value="EPS_sugar_tfrase"/>
</dbReference>
<reference evidence="9 10" key="1">
    <citation type="journal article" date="2021" name="Int. J. Syst. Evol. Microbiol.">
        <title>Amazonocrinis nigriterrae gen. nov., sp. nov., Atlanticothrix silvestris gen. nov., sp. nov. and Dendronalium phyllosphericum gen. nov., sp. nov., nostocacean cyanobacteria from Brazilian environments.</title>
        <authorList>
            <person name="Alvarenga D.O."/>
            <person name="Andreote A.P.D."/>
            <person name="Branco L.H.Z."/>
            <person name="Delbaje E."/>
            <person name="Cruz R.B."/>
            <person name="Varani A.M."/>
            <person name="Fiore M.F."/>
        </authorList>
    </citation>
    <scope>NUCLEOTIDE SEQUENCE [LARGE SCALE GENOMIC DNA]</scope>
    <source>
        <strain evidence="9 10">CENA67</strain>
    </source>
</reference>
<evidence type="ECO:0000256" key="6">
    <source>
        <dbReference type="ARBA" id="ARBA00023136"/>
    </source>
</evidence>
<evidence type="ECO:0000259" key="8">
    <source>
        <dbReference type="Pfam" id="PF02397"/>
    </source>
</evidence>
<keyword evidence="10" id="KW-1185">Reference proteome</keyword>
<name>A0A8J7HWN0_9NOST</name>
<organism evidence="9 10">
    <name type="scientific">Amazonocrinis nigriterrae CENA67</name>
    <dbReference type="NCBI Taxonomy" id="2794033"/>
    <lineage>
        <taxon>Bacteria</taxon>
        <taxon>Bacillati</taxon>
        <taxon>Cyanobacteriota</taxon>
        <taxon>Cyanophyceae</taxon>
        <taxon>Nostocales</taxon>
        <taxon>Nostocaceae</taxon>
        <taxon>Amazonocrinis</taxon>
        <taxon>Amazonocrinis nigriterrae</taxon>
    </lineage>
</organism>
<feature type="transmembrane region" description="Helical" evidence="7">
    <location>
        <begin position="56"/>
        <end position="74"/>
    </location>
</feature>
<comment type="similarity">
    <text evidence="2">Belongs to the bacterial sugar transferase family.</text>
</comment>
<dbReference type="AlphaFoldDB" id="A0A8J7HWN0"/>
<evidence type="ECO:0000256" key="7">
    <source>
        <dbReference type="SAM" id="Phobius"/>
    </source>
</evidence>
<dbReference type="NCBIfam" id="TIGR03025">
    <property type="entry name" value="EPS_sugtrans"/>
    <property type="match status" value="1"/>
</dbReference>
<evidence type="ECO:0000256" key="3">
    <source>
        <dbReference type="ARBA" id="ARBA00022679"/>
    </source>
</evidence>
<keyword evidence="3 9" id="KW-0808">Transferase</keyword>
<dbReference type="RefSeq" id="WP_198125538.1">
    <property type="nucleotide sequence ID" value="NZ_JAECZC010000028.1"/>
</dbReference>
<evidence type="ECO:0000256" key="4">
    <source>
        <dbReference type="ARBA" id="ARBA00022692"/>
    </source>
</evidence>
<protein>
    <submittedName>
        <fullName evidence="9">Sugar transferase</fullName>
    </submittedName>
</protein>
<feature type="transmembrane region" description="Helical" evidence="7">
    <location>
        <begin position="21"/>
        <end position="44"/>
    </location>
</feature>
<dbReference type="Pfam" id="PF02397">
    <property type="entry name" value="Bac_transf"/>
    <property type="match status" value="1"/>
</dbReference>
<dbReference type="PANTHER" id="PTHR30576:SF0">
    <property type="entry name" value="UNDECAPRENYL-PHOSPHATE N-ACETYLGALACTOSAMINYL 1-PHOSPHATE TRANSFERASE-RELATED"/>
    <property type="match status" value="1"/>
</dbReference>
<dbReference type="GO" id="GO:0016780">
    <property type="term" value="F:phosphotransferase activity, for other substituted phosphate groups"/>
    <property type="evidence" value="ECO:0007669"/>
    <property type="project" value="TreeGrafter"/>
</dbReference>
<evidence type="ECO:0000256" key="1">
    <source>
        <dbReference type="ARBA" id="ARBA00004141"/>
    </source>
</evidence>
<evidence type="ECO:0000313" key="9">
    <source>
        <dbReference type="EMBL" id="MBH8563669.1"/>
    </source>
</evidence>
<feature type="transmembrane region" description="Helical" evidence="7">
    <location>
        <begin position="120"/>
        <end position="139"/>
    </location>
</feature>
<feature type="domain" description="Bacterial sugar transferase" evidence="8">
    <location>
        <begin position="283"/>
        <end position="465"/>
    </location>
</feature>
<dbReference type="GO" id="GO:0016020">
    <property type="term" value="C:membrane"/>
    <property type="evidence" value="ECO:0007669"/>
    <property type="project" value="UniProtKB-SubCell"/>
</dbReference>
<feature type="transmembrane region" description="Helical" evidence="7">
    <location>
        <begin position="288"/>
        <end position="309"/>
    </location>
</feature>
<accession>A0A8J7HWN0</accession>
<dbReference type="EMBL" id="JAECZC010000028">
    <property type="protein sequence ID" value="MBH8563669.1"/>
    <property type="molecule type" value="Genomic_DNA"/>
</dbReference>
<keyword evidence="5 7" id="KW-1133">Transmembrane helix</keyword>
<evidence type="ECO:0000256" key="5">
    <source>
        <dbReference type="ARBA" id="ARBA00022989"/>
    </source>
</evidence>
<comment type="subcellular location">
    <subcellularLocation>
        <location evidence="1">Membrane</location>
        <topology evidence="1">Multi-pass membrane protein</topology>
    </subcellularLocation>
</comment>